<organism evidence="3 4">
    <name type="scientific">Patella caerulea</name>
    <name type="common">Rayed Mediterranean limpet</name>
    <dbReference type="NCBI Taxonomy" id="87958"/>
    <lineage>
        <taxon>Eukaryota</taxon>
        <taxon>Metazoa</taxon>
        <taxon>Spiralia</taxon>
        <taxon>Lophotrochozoa</taxon>
        <taxon>Mollusca</taxon>
        <taxon>Gastropoda</taxon>
        <taxon>Patellogastropoda</taxon>
        <taxon>Patelloidea</taxon>
        <taxon>Patellidae</taxon>
        <taxon>Patella</taxon>
    </lineage>
</organism>
<keyword evidence="4" id="KW-1185">Reference proteome</keyword>
<dbReference type="PANTHER" id="PTHR11551:SF13">
    <property type="entry name" value="INSULIN-LIKE GROWTH FACTOR-BINDING PROTEIN 2"/>
    <property type="match status" value="1"/>
</dbReference>
<dbReference type="EMBL" id="JAZGQO010000002">
    <property type="protein sequence ID" value="KAK6190969.1"/>
    <property type="molecule type" value="Genomic_DNA"/>
</dbReference>
<reference evidence="3 4" key="1">
    <citation type="submission" date="2024-01" db="EMBL/GenBank/DDBJ databases">
        <title>The genome of the rayed Mediterranean limpet Patella caerulea (Linnaeus, 1758).</title>
        <authorList>
            <person name="Anh-Thu Weber A."/>
            <person name="Halstead-Nussloch G."/>
        </authorList>
    </citation>
    <scope>NUCLEOTIDE SEQUENCE [LARGE SCALE GENOMIC DNA]</scope>
    <source>
        <strain evidence="3">AATW-2023a</strain>
        <tissue evidence="3">Whole specimen</tissue>
    </source>
</reference>
<evidence type="ECO:0000259" key="2">
    <source>
        <dbReference type="PROSITE" id="PS51323"/>
    </source>
</evidence>
<dbReference type="SUPFAM" id="SSF57184">
    <property type="entry name" value="Growth factor receptor domain"/>
    <property type="match status" value="1"/>
</dbReference>
<evidence type="ECO:0000313" key="4">
    <source>
        <dbReference type="Proteomes" id="UP001347796"/>
    </source>
</evidence>
<proteinExistence type="predicted"/>
<dbReference type="PROSITE" id="PS51323">
    <property type="entry name" value="IGFBP_N_2"/>
    <property type="match status" value="1"/>
</dbReference>
<name>A0AAN8Q047_PATCE</name>
<dbReference type="AlphaFoldDB" id="A0AAN8Q047"/>
<keyword evidence="1" id="KW-1015">Disulfide bond</keyword>
<evidence type="ECO:0000256" key="1">
    <source>
        <dbReference type="ARBA" id="ARBA00023157"/>
    </source>
</evidence>
<comment type="caution">
    <text evidence="3">The sequence shown here is derived from an EMBL/GenBank/DDBJ whole genome shotgun (WGS) entry which is preliminary data.</text>
</comment>
<dbReference type="GO" id="GO:0005576">
    <property type="term" value="C:extracellular region"/>
    <property type="evidence" value="ECO:0007669"/>
    <property type="project" value="InterPro"/>
</dbReference>
<dbReference type="GO" id="GO:0005520">
    <property type="term" value="F:insulin-like growth factor binding"/>
    <property type="evidence" value="ECO:0007669"/>
    <property type="project" value="InterPro"/>
</dbReference>
<dbReference type="SMART" id="SM00121">
    <property type="entry name" value="IB"/>
    <property type="match status" value="1"/>
</dbReference>
<dbReference type="InterPro" id="IPR022321">
    <property type="entry name" value="IGFBP_1-6_chordata"/>
</dbReference>
<dbReference type="PRINTS" id="PR01976">
    <property type="entry name" value="IGFBPFAMILY"/>
</dbReference>
<dbReference type="Pfam" id="PF00219">
    <property type="entry name" value="IGFBP"/>
    <property type="match status" value="1"/>
</dbReference>
<feature type="domain" description="IGFBP N-terminal" evidence="2">
    <location>
        <begin position="9"/>
        <end position="86"/>
    </location>
</feature>
<dbReference type="InterPro" id="IPR000867">
    <property type="entry name" value="IGFBP-like"/>
</dbReference>
<dbReference type="Proteomes" id="UP001347796">
    <property type="component" value="Unassembled WGS sequence"/>
</dbReference>
<evidence type="ECO:0000313" key="3">
    <source>
        <dbReference type="EMBL" id="KAK6190969.1"/>
    </source>
</evidence>
<protein>
    <recommendedName>
        <fullName evidence="2">IGFBP N-terminal domain-containing protein</fullName>
    </recommendedName>
</protein>
<dbReference type="InterPro" id="IPR009030">
    <property type="entry name" value="Growth_fac_rcpt_cys_sf"/>
</dbReference>
<accession>A0AAN8Q047</accession>
<dbReference type="PANTHER" id="PTHR11551">
    <property type="entry name" value="INSULIN-LIKE GROWTH FACTOR BINDING PROTEIN"/>
    <property type="match status" value="1"/>
</dbReference>
<gene>
    <name evidence="3" type="ORF">SNE40_002724</name>
</gene>
<sequence length="86" mass="9347">MEHSTLLDSLFNCPPCFLEDCPKPSRMNCLLVREPGICGCCYLCASDKGERCGLSQGRCVPSLRCKPAPNDPTPLQSLLLGRGVCM</sequence>
<dbReference type="Gene3D" id="4.10.40.20">
    <property type="match status" value="1"/>
</dbReference>